<dbReference type="InterPro" id="IPR011004">
    <property type="entry name" value="Trimer_LpxA-like_sf"/>
</dbReference>
<proteinExistence type="inferred from homology"/>
<dbReference type="InterPro" id="IPR029044">
    <property type="entry name" value="Nucleotide-diphossugar_trans"/>
</dbReference>
<evidence type="ECO:0000259" key="3">
    <source>
        <dbReference type="Pfam" id="PF25087"/>
    </source>
</evidence>
<dbReference type="Pfam" id="PF25087">
    <property type="entry name" value="GMPPB_C"/>
    <property type="match status" value="1"/>
</dbReference>
<dbReference type="Pfam" id="PF00483">
    <property type="entry name" value="NTP_transferase"/>
    <property type="match status" value="1"/>
</dbReference>
<evidence type="ECO:0000313" key="4">
    <source>
        <dbReference type="EMBL" id="HIT58946.1"/>
    </source>
</evidence>
<dbReference type="PANTHER" id="PTHR22572">
    <property type="entry name" value="SUGAR-1-PHOSPHATE GUANYL TRANSFERASE"/>
    <property type="match status" value="1"/>
</dbReference>
<comment type="similarity">
    <text evidence="1">Belongs to the transferase hexapeptide repeat family.</text>
</comment>
<name>A0A9D1GTI8_9FIRM</name>
<dbReference type="EMBL" id="DVLL01000017">
    <property type="protein sequence ID" value="HIT58946.1"/>
    <property type="molecule type" value="Genomic_DNA"/>
</dbReference>
<gene>
    <name evidence="4" type="ORF">IAC39_04470</name>
</gene>
<reference evidence="4" key="1">
    <citation type="submission" date="2020-10" db="EMBL/GenBank/DDBJ databases">
        <authorList>
            <person name="Gilroy R."/>
        </authorList>
    </citation>
    <scope>NUCLEOTIDE SEQUENCE</scope>
    <source>
        <strain evidence="4">CHK33-4379</strain>
    </source>
</reference>
<sequence>MQVVILAGGEGSRLRPLTADTPKPLVRLLGVPVIERLTALLFKCGFREATVADWYLADKLEKSLGSLSNGVKLRYVREDVPLGTAGCVRRAWDGENDVLVVSGDSVCGFDFSRIAGYFEKTKADVVIVTHRVADPREYGLVTAGSDGRITGFIEKPGYDSCLTDVANTGTYVISREIIKRIPQNERVDFASDVFPALIAEGKRLYSLTEGGIWHDVGDIPAFLRCQDELLELEKRDNLIIGGELVDNSAVIGGSVIERGVSIAGDCRVQDSCVMVGASLAEGCTLSRCVVAENASIGRGCTIGAMCALGSGCVIGSAVTVEPGVRIASGAVIPSGTRVRYDVTGEGCAALGFGDCGEAAGIGGDAVSMVNLGCAIASGLDISQITIGCQNGVGWAECVSIGLRECGASAYMLENASFAETVMAARSVGTRYCIYSDGQIRLIRSDRIELSRSEERKIEQAFNRGGFRKLGGEIPPVINAEAASAVYRRKLAEAFPRSAPLNVSIKTDCAQISRQFARAASGCSFSGREDAEFIVFRDRKTVSCKLDGKRIAPQTLLILACKSKIALDGDRELYLDRNAPLACETAAAELGGRVVRVGPADDMELSQFCFDPLFLIAQVLRLCHETQKSLGELIAELPEIVYTDRVIDTDAPLPKLLAEDFGGLDRNGRIVLESEGAKAFIRPAKSGKSLMVYLESVSQEAANQLCGEILGRLGLGG</sequence>
<reference evidence="4" key="2">
    <citation type="journal article" date="2021" name="PeerJ">
        <title>Extensive microbial diversity within the chicken gut microbiome revealed by metagenomics and culture.</title>
        <authorList>
            <person name="Gilroy R."/>
            <person name="Ravi A."/>
            <person name="Getino M."/>
            <person name="Pursley I."/>
            <person name="Horton D.L."/>
            <person name="Alikhan N.F."/>
            <person name="Baker D."/>
            <person name="Gharbi K."/>
            <person name="Hall N."/>
            <person name="Watson M."/>
            <person name="Adriaenssens E.M."/>
            <person name="Foster-Nyarko E."/>
            <person name="Jarju S."/>
            <person name="Secka A."/>
            <person name="Antonio M."/>
            <person name="Oren A."/>
            <person name="Chaudhuri R.R."/>
            <person name="La Ragione R."/>
            <person name="Hildebrand F."/>
            <person name="Pallen M.J."/>
        </authorList>
    </citation>
    <scope>NUCLEOTIDE SEQUENCE</scope>
    <source>
        <strain evidence="4">CHK33-4379</strain>
    </source>
</reference>
<dbReference type="InterPro" id="IPR056729">
    <property type="entry name" value="GMPPB_C"/>
</dbReference>
<dbReference type="Gene3D" id="3.90.550.10">
    <property type="entry name" value="Spore Coat Polysaccharide Biosynthesis Protein SpsA, Chain A"/>
    <property type="match status" value="1"/>
</dbReference>
<feature type="domain" description="Nucleotidyl transferase" evidence="2">
    <location>
        <begin position="3"/>
        <end position="229"/>
    </location>
</feature>
<comment type="caution">
    <text evidence="4">The sequence shown here is derived from an EMBL/GenBank/DDBJ whole genome shotgun (WGS) entry which is preliminary data.</text>
</comment>
<organism evidence="4 5">
    <name type="scientific">Candidatus Faeciplasma pullistercoris</name>
    <dbReference type="NCBI Taxonomy" id="2840800"/>
    <lineage>
        <taxon>Bacteria</taxon>
        <taxon>Bacillati</taxon>
        <taxon>Bacillota</taxon>
        <taxon>Clostridia</taxon>
        <taxon>Eubacteriales</taxon>
        <taxon>Oscillospiraceae</taxon>
        <taxon>Oscillospiraceae incertae sedis</taxon>
        <taxon>Candidatus Faeciplasma</taxon>
    </lineage>
</organism>
<dbReference type="SUPFAM" id="SSF51161">
    <property type="entry name" value="Trimeric LpxA-like enzymes"/>
    <property type="match status" value="1"/>
</dbReference>
<accession>A0A9D1GTI8</accession>
<dbReference type="SUPFAM" id="SSF53448">
    <property type="entry name" value="Nucleotide-diphospho-sugar transferases"/>
    <property type="match status" value="1"/>
</dbReference>
<dbReference type="AlphaFoldDB" id="A0A9D1GTI8"/>
<dbReference type="InterPro" id="IPR005835">
    <property type="entry name" value="NTP_transferase_dom"/>
</dbReference>
<evidence type="ECO:0000256" key="1">
    <source>
        <dbReference type="ARBA" id="ARBA00007274"/>
    </source>
</evidence>
<evidence type="ECO:0000259" key="2">
    <source>
        <dbReference type="Pfam" id="PF00483"/>
    </source>
</evidence>
<evidence type="ECO:0000313" key="5">
    <source>
        <dbReference type="Proteomes" id="UP000824136"/>
    </source>
</evidence>
<dbReference type="CDD" id="cd04181">
    <property type="entry name" value="NTP_transferase"/>
    <property type="match status" value="1"/>
</dbReference>
<dbReference type="InterPro" id="IPR050486">
    <property type="entry name" value="Mannose-1P_guanyltransferase"/>
</dbReference>
<protein>
    <submittedName>
        <fullName evidence="4">NTP transferase domain-containing protein</fullName>
    </submittedName>
</protein>
<dbReference type="GO" id="GO:0016740">
    <property type="term" value="F:transferase activity"/>
    <property type="evidence" value="ECO:0007669"/>
    <property type="project" value="UniProtKB-KW"/>
</dbReference>
<dbReference type="Gene3D" id="2.160.10.10">
    <property type="entry name" value="Hexapeptide repeat proteins"/>
    <property type="match status" value="1"/>
</dbReference>
<keyword evidence="4" id="KW-0808">Transferase</keyword>
<feature type="domain" description="Mannose-1-phosphate guanyltransferase C-terminal" evidence="3">
    <location>
        <begin position="245"/>
        <end position="334"/>
    </location>
</feature>
<dbReference type="Proteomes" id="UP000824136">
    <property type="component" value="Unassembled WGS sequence"/>
</dbReference>